<evidence type="ECO:0000256" key="4">
    <source>
        <dbReference type="ARBA" id="ARBA00022692"/>
    </source>
</evidence>
<evidence type="ECO:0000259" key="10">
    <source>
        <dbReference type="SMART" id="SM01049"/>
    </source>
</evidence>
<dbReference type="EMBL" id="JAKLTN010000001">
    <property type="protein sequence ID" value="MCG2576674.1"/>
    <property type="molecule type" value="Genomic_DNA"/>
</dbReference>
<evidence type="ECO:0000256" key="6">
    <source>
        <dbReference type="ARBA" id="ARBA00022989"/>
    </source>
</evidence>
<evidence type="ECO:0000256" key="5">
    <source>
        <dbReference type="ARBA" id="ARBA00022777"/>
    </source>
</evidence>
<dbReference type="PANTHER" id="PTHR24421">
    <property type="entry name" value="NITRATE/NITRITE SENSOR PROTEIN NARX-RELATED"/>
    <property type="match status" value="1"/>
</dbReference>
<feature type="domain" description="Single Cache" evidence="10">
    <location>
        <begin position="66"/>
        <end position="154"/>
    </location>
</feature>
<evidence type="ECO:0000313" key="12">
    <source>
        <dbReference type="Proteomes" id="UP001165384"/>
    </source>
</evidence>
<sequence>MEEIRVTTQHDYALARSPEAPERRLRRKILLLAVVPLVVACLAIALSILRQGKTLAREEAAAVGPVLNAMKEAELRHYIELARAAIAPIYDGGRNDEAAKDAVKAVLARLEFGEDGYFFVYDMQGNNLMHPRQPELVGRNLWELRDASGVPTIQRLLAKAREGGGYVPYLWERPSTHRTEQKLGYVLALERWGWMLGTGIYLDDVAQTLERMQQESARQIDANLTIVAGIALVAALLVAAGGLALNISEHRLAENELRQLAGKVVSSQEEERARLARELHDGVTQMLVSVKFFIESAFNHLTAGSERVAAAAPLLERGVGRLNETLGEVRRISHALRPAILDDLGLLAALDHLGREFSGRTGLAVSVVHRGSGGEWSPAVATTLFRITQEALCNVECHAGAASVRIVTEQNAHELSLSLIDDGHGFATDTPGASDGIGLHNMRERAVALRGALTIASGPQGTEIRVAVPLFAPPHGTKENHDDPA</sequence>
<keyword evidence="6 9" id="KW-1133">Transmembrane helix</keyword>
<dbReference type="PIRSF" id="PIRSF037314">
    <property type="entry name" value="STHK_MctS"/>
    <property type="match status" value="1"/>
</dbReference>
<dbReference type="PANTHER" id="PTHR24421:SF59">
    <property type="entry name" value="OXYGEN SENSOR HISTIDINE KINASE NREB"/>
    <property type="match status" value="1"/>
</dbReference>
<dbReference type="InterPro" id="IPR050482">
    <property type="entry name" value="Sensor_HK_TwoCompSys"/>
</dbReference>
<dbReference type="InterPro" id="IPR017171">
    <property type="entry name" value="Sig_transdc_His_kinase_MctS"/>
</dbReference>
<dbReference type="InterPro" id="IPR011712">
    <property type="entry name" value="Sig_transdc_His_kin_sub3_dim/P"/>
</dbReference>
<dbReference type="SMART" id="SM01049">
    <property type="entry name" value="Cache_2"/>
    <property type="match status" value="1"/>
</dbReference>
<evidence type="ECO:0000256" key="3">
    <source>
        <dbReference type="ARBA" id="ARBA00022679"/>
    </source>
</evidence>
<keyword evidence="7" id="KW-0902">Two-component regulatory system</keyword>
<organism evidence="11 12">
    <name type="scientific">Dechloromonas hankyongensis</name>
    <dbReference type="NCBI Taxonomy" id="2908002"/>
    <lineage>
        <taxon>Bacteria</taxon>
        <taxon>Pseudomonadati</taxon>
        <taxon>Pseudomonadota</taxon>
        <taxon>Betaproteobacteria</taxon>
        <taxon>Rhodocyclales</taxon>
        <taxon>Azonexaceae</taxon>
        <taxon>Dechloromonas</taxon>
    </lineage>
</organism>
<name>A0ABS9K0J9_9RHOO</name>
<dbReference type="CDD" id="cd18774">
    <property type="entry name" value="PDC2_HK_sensor"/>
    <property type="match status" value="1"/>
</dbReference>
<accession>A0ABS9K0J9</accession>
<evidence type="ECO:0000313" key="11">
    <source>
        <dbReference type="EMBL" id="MCG2576674.1"/>
    </source>
</evidence>
<feature type="transmembrane region" description="Helical" evidence="9">
    <location>
        <begin position="29"/>
        <end position="49"/>
    </location>
</feature>
<dbReference type="CDD" id="cd16917">
    <property type="entry name" value="HATPase_UhpB-NarQ-NarX-like"/>
    <property type="match status" value="1"/>
</dbReference>
<keyword evidence="2" id="KW-1003">Cell membrane</keyword>
<protein>
    <submittedName>
        <fullName evidence="11">Cache domain-containing protein</fullName>
    </submittedName>
</protein>
<keyword evidence="3" id="KW-0808">Transferase</keyword>
<dbReference type="Proteomes" id="UP001165384">
    <property type="component" value="Unassembled WGS sequence"/>
</dbReference>
<dbReference type="InterPro" id="IPR033480">
    <property type="entry name" value="sCache_2"/>
</dbReference>
<reference evidence="11" key="1">
    <citation type="submission" date="2022-01" db="EMBL/GenBank/DDBJ databases">
        <authorList>
            <person name="Jo J.-H."/>
            <person name="Im W.-T."/>
        </authorList>
    </citation>
    <scope>NUCLEOTIDE SEQUENCE</scope>
    <source>
        <strain evidence="11">XY25</strain>
    </source>
</reference>
<keyword evidence="4 9" id="KW-0812">Transmembrane</keyword>
<comment type="subcellular location">
    <subcellularLocation>
        <location evidence="1">Cell membrane</location>
        <topology evidence="1">Multi-pass membrane protein</topology>
    </subcellularLocation>
</comment>
<evidence type="ECO:0000256" key="2">
    <source>
        <dbReference type="ARBA" id="ARBA00022475"/>
    </source>
</evidence>
<dbReference type="Gene3D" id="3.30.450.20">
    <property type="entry name" value="PAS domain"/>
    <property type="match status" value="1"/>
</dbReference>
<evidence type="ECO:0000256" key="1">
    <source>
        <dbReference type="ARBA" id="ARBA00004651"/>
    </source>
</evidence>
<evidence type="ECO:0000256" key="7">
    <source>
        <dbReference type="ARBA" id="ARBA00023012"/>
    </source>
</evidence>
<dbReference type="Pfam" id="PF17200">
    <property type="entry name" value="sCache_2"/>
    <property type="match status" value="1"/>
</dbReference>
<dbReference type="SUPFAM" id="SSF55874">
    <property type="entry name" value="ATPase domain of HSP90 chaperone/DNA topoisomerase II/histidine kinase"/>
    <property type="match status" value="1"/>
</dbReference>
<comment type="caution">
    <text evidence="11">The sequence shown here is derived from an EMBL/GenBank/DDBJ whole genome shotgun (WGS) entry which is preliminary data.</text>
</comment>
<dbReference type="Gene3D" id="1.20.5.1930">
    <property type="match status" value="1"/>
</dbReference>
<evidence type="ECO:0000256" key="8">
    <source>
        <dbReference type="ARBA" id="ARBA00023136"/>
    </source>
</evidence>
<dbReference type="Pfam" id="PF07730">
    <property type="entry name" value="HisKA_3"/>
    <property type="match status" value="1"/>
</dbReference>
<proteinExistence type="predicted"/>
<dbReference type="RefSeq" id="WP_275708873.1">
    <property type="nucleotide sequence ID" value="NZ_JAKLTN010000001.1"/>
</dbReference>
<keyword evidence="12" id="KW-1185">Reference proteome</keyword>
<gene>
    <name evidence="11" type="ORF">LZ012_06660</name>
</gene>
<dbReference type="Gene3D" id="3.30.565.10">
    <property type="entry name" value="Histidine kinase-like ATPase, C-terminal domain"/>
    <property type="match status" value="1"/>
</dbReference>
<keyword evidence="8 9" id="KW-0472">Membrane</keyword>
<evidence type="ECO:0000256" key="9">
    <source>
        <dbReference type="SAM" id="Phobius"/>
    </source>
</evidence>
<dbReference type="InterPro" id="IPR036890">
    <property type="entry name" value="HATPase_C_sf"/>
</dbReference>
<keyword evidence="5" id="KW-0418">Kinase</keyword>